<keyword evidence="4" id="KW-0560">Oxidoreductase</keyword>
<dbReference type="Pfam" id="PF07992">
    <property type="entry name" value="Pyr_redox_2"/>
    <property type="match status" value="1"/>
</dbReference>
<evidence type="ECO:0000256" key="6">
    <source>
        <dbReference type="SAM" id="MobiDB-lite"/>
    </source>
</evidence>
<feature type="domain" description="FAD/NAD(P)-binding" evidence="7">
    <location>
        <begin position="3"/>
        <end position="333"/>
    </location>
</feature>
<dbReference type="PANTHER" id="PTHR43706">
    <property type="entry name" value="NADH DEHYDROGENASE"/>
    <property type="match status" value="1"/>
</dbReference>
<evidence type="ECO:0000256" key="4">
    <source>
        <dbReference type="ARBA" id="ARBA00023002"/>
    </source>
</evidence>
<keyword evidence="2" id="KW-0285">Flavoprotein</keyword>
<dbReference type="InterPro" id="IPR036188">
    <property type="entry name" value="FAD/NAD-bd_sf"/>
</dbReference>
<dbReference type="EMBL" id="JANLCK010000012">
    <property type="protein sequence ID" value="MCS5727567.1"/>
    <property type="molecule type" value="Genomic_DNA"/>
</dbReference>
<organism evidence="8 9">
    <name type="scientific">Herbiconiux oxytropis</name>
    <dbReference type="NCBI Taxonomy" id="2970915"/>
    <lineage>
        <taxon>Bacteria</taxon>
        <taxon>Bacillati</taxon>
        <taxon>Actinomycetota</taxon>
        <taxon>Actinomycetes</taxon>
        <taxon>Micrococcales</taxon>
        <taxon>Microbacteriaceae</taxon>
        <taxon>Herbiconiux</taxon>
    </lineage>
</organism>
<protein>
    <submittedName>
        <fullName evidence="8">FAD-dependent oxidoreductase</fullName>
    </submittedName>
</protein>
<dbReference type="InterPro" id="IPR045024">
    <property type="entry name" value="NDH-2"/>
</dbReference>
<dbReference type="InterPro" id="IPR023753">
    <property type="entry name" value="FAD/NAD-binding_dom"/>
</dbReference>
<accession>A0AA42BV32</accession>
<reference evidence="8" key="1">
    <citation type="submission" date="2022-08" db="EMBL/GenBank/DDBJ databases">
        <authorList>
            <person name="Deng Y."/>
            <person name="Han X.-F."/>
            <person name="Zhang Y.-Q."/>
        </authorList>
    </citation>
    <scope>NUCLEOTIDE SEQUENCE</scope>
    <source>
        <strain evidence="8">CPCC 203407</strain>
    </source>
</reference>
<evidence type="ECO:0000256" key="1">
    <source>
        <dbReference type="ARBA" id="ARBA00005272"/>
    </source>
</evidence>
<keyword evidence="5" id="KW-0520">NAD</keyword>
<evidence type="ECO:0000256" key="5">
    <source>
        <dbReference type="ARBA" id="ARBA00023027"/>
    </source>
</evidence>
<keyword evidence="9" id="KW-1185">Reference proteome</keyword>
<evidence type="ECO:0000256" key="2">
    <source>
        <dbReference type="ARBA" id="ARBA00022630"/>
    </source>
</evidence>
<dbReference type="RefSeq" id="WP_259530564.1">
    <property type="nucleotide sequence ID" value="NZ_JANLCK010000012.1"/>
</dbReference>
<dbReference type="SUPFAM" id="SSF51905">
    <property type="entry name" value="FAD/NAD(P)-binding domain"/>
    <property type="match status" value="2"/>
</dbReference>
<dbReference type="PANTHER" id="PTHR43706:SF45">
    <property type="entry name" value="NADH DEHYDROGENASE-LIKE PROTEIN RV1812C"/>
    <property type="match status" value="1"/>
</dbReference>
<dbReference type="GO" id="GO:0003954">
    <property type="term" value="F:NADH dehydrogenase activity"/>
    <property type="evidence" value="ECO:0007669"/>
    <property type="project" value="InterPro"/>
</dbReference>
<gene>
    <name evidence="8" type="ORF">N1028_16865</name>
</gene>
<evidence type="ECO:0000256" key="3">
    <source>
        <dbReference type="ARBA" id="ARBA00022827"/>
    </source>
</evidence>
<evidence type="ECO:0000313" key="9">
    <source>
        <dbReference type="Proteomes" id="UP001165587"/>
    </source>
</evidence>
<feature type="region of interest" description="Disordered" evidence="6">
    <location>
        <begin position="432"/>
        <end position="541"/>
    </location>
</feature>
<dbReference type="PRINTS" id="PR00368">
    <property type="entry name" value="FADPNR"/>
</dbReference>
<feature type="compositionally biased region" description="Low complexity" evidence="6">
    <location>
        <begin position="434"/>
        <end position="473"/>
    </location>
</feature>
<comment type="similarity">
    <text evidence="1">Belongs to the NADH dehydrogenase family.</text>
</comment>
<feature type="compositionally biased region" description="Low complexity" evidence="6">
    <location>
        <begin position="486"/>
        <end position="523"/>
    </location>
</feature>
<dbReference type="AlphaFoldDB" id="A0AA42BV32"/>
<evidence type="ECO:0000259" key="7">
    <source>
        <dbReference type="Pfam" id="PF07992"/>
    </source>
</evidence>
<comment type="caution">
    <text evidence="8">The sequence shown here is derived from an EMBL/GenBank/DDBJ whole genome shotgun (WGS) entry which is preliminary data.</text>
</comment>
<sequence>MPKILIVGGGYAGFYTAWKLEKWLRSGEAEVTVVDPLPYMTYQPFLPEVAAGSIEPRHAVVGLRRHLKKTRVVAAKVTAVDHAAKTATITPEIGEPWDESYDQIVVTAGAVSRTFPIPGVADNAIGLKTIEEATAIRDRILTNFDKAATMPPGPERTRLLTVVVVGGGFAGIEVFAELRSFVSALIKSYPEIAFEDTHFHLIEAMGRIMPEVSLPTSLWVIDNLAERGAQVHLDTQLKSAVDGVVELSTGESFESDVIIWTAGVMATPDIKHYGLPIEERGRLRVRADLRVEGDDGIVEGAWGAGDVAAVPDLTGGGVGGFCVPNAQHAVRQGKLLSKNIVASLRGEGVKDYFHKNMGAVAGLGLGIGVFQSGKIALKGLLAWFAHRGYHGLAMPSWERKIRVIWGWIHNFFLGRDNVSLEARVKPRAAFEQYAARPKSAPATASTPAVKAAGTPIPAGAAAPTTTKSSSAPGNPELPGSHSSEPAATAAVNGVAATDSAPESPDNAPASSPAAGSAAPAKAKAASKPRAKAAAKSSPAGE</sequence>
<dbReference type="Gene3D" id="3.50.50.100">
    <property type="match status" value="1"/>
</dbReference>
<proteinExistence type="inferred from homology"/>
<name>A0AA42BV32_9MICO</name>
<evidence type="ECO:0000313" key="8">
    <source>
        <dbReference type="EMBL" id="MCS5727567.1"/>
    </source>
</evidence>
<keyword evidence="3" id="KW-0274">FAD</keyword>
<dbReference type="Proteomes" id="UP001165587">
    <property type="component" value="Unassembled WGS sequence"/>
</dbReference>